<dbReference type="EMBL" id="CAKASE010000046">
    <property type="protein sequence ID" value="CAG9561116.1"/>
    <property type="molecule type" value="Genomic_DNA"/>
</dbReference>
<comment type="caution">
    <text evidence="2">The sequence shown here is derived from an EMBL/GenBank/DDBJ whole genome shotgun (WGS) entry which is preliminary data.</text>
</comment>
<organism evidence="2 3">
    <name type="scientific">Danaus chrysippus</name>
    <name type="common">African queen</name>
    <dbReference type="NCBI Taxonomy" id="151541"/>
    <lineage>
        <taxon>Eukaryota</taxon>
        <taxon>Metazoa</taxon>
        <taxon>Ecdysozoa</taxon>
        <taxon>Arthropoda</taxon>
        <taxon>Hexapoda</taxon>
        <taxon>Insecta</taxon>
        <taxon>Pterygota</taxon>
        <taxon>Neoptera</taxon>
        <taxon>Endopterygota</taxon>
        <taxon>Lepidoptera</taxon>
        <taxon>Glossata</taxon>
        <taxon>Ditrysia</taxon>
        <taxon>Papilionoidea</taxon>
        <taxon>Nymphalidae</taxon>
        <taxon>Danainae</taxon>
        <taxon>Danaini</taxon>
        <taxon>Danaina</taxon>
        <taxon>Danaus</taxon>
        <taxon>Anosia</taxon>
    </lineage>
</organism>
<evidence type="ECO:0000313" key="3">
    <source>
        <dbReference type="Proteomes" id="UP000789524"/>
    </source>
</evidence>
<reference evidence="2" key="1">
    <citation type="submission" date="2021-09" db="EMBL/GenBank/DDBJ databases">
        <authorList>
            <person name="Martin H S."/>
        </authorList>
    </citation>
    <scope>NUCLEOTIDE SEQUENCE</scope>
</reference>
<sequence>MAVQLTNGQFERLIAKIGSTTTSAKPTQGTFTTCDYFYNGHVIIFTNRNGLEQIPLLLKEEACVWWQAARKKESEIQQLHMIYSLLSSKIQDKVPSWAISNLEEVLKAPRATEHLCERREEIKPAQESKSDVPGVTKARSGKKSHTQANEASSQAPSPSGPKFNCYGAHRELFVVIAPTATKVNHPLSLNATIQWNRLDSVL</sequence>
<evidence type="ECO:0000313" key="2">
    <source>
        <dbReference type="EMBL" id="CAG9561116.1"/>
    </source>
</evidence>
<accession>A0A8J2QEP7</accession>
<name>A0A8J2QEP7_9NEOP</name>
<feature type="compositionally biased region" description="Basic and acidic residues" evidence="1">
    <location>
        <begin position="121"/>
        <end position="130"/>
    </location>
</feature>
<dbReference type="AlphaFoldDB" id="A0A8J2QEP7"/>
<dbReference type="OrthoDB" id="425619at2759"/>
<gene>
    <name evidence="2" type="ORF">DCHRY22_LOCUS2674</name>
</gene>
<feature type="region of interest" description="Disordered" evidence="1">
    <location>
        <begin position="121"/>
        <end position="161"/>
    </location>
</feature>
<proteinExistence type="predicted"/>
<protein>
    <submittedName>
        <fullName evidence="2">(African queen) hypothetical protein</fullName>
    </submittedName>
</protein>
<evidence type="ECO:0000256" key="1">
    <source>
        <dbReference type="SAM" id="MobiDB-lite"/>
    </source>
</evidence>
<keyword evidence="3" id="KW-1185">Reference proteome</keyword>
<feature type="compositionally biased region" description="Polar residues" evidence="1">
    <location>
        <begin position="146"/>
        <end position="157"/>
    </location>
</feature>
<dbReference type="Proteomes" id="UP000789524">
    <property type="component" value="Unassembled WGS sequence"/>
</dbReference>